<dbReference type="Pfam" id="PF13279">
    <property type="entry name" value="4HBT_2"/>
    <property type="match status" value="1"/>
</dbReference>
<reference evidence="3" key="1">
    <citation type="submission" date="2010-07" db="EMBL/GenBank/DDBJ databases">
        <title>The genome sequence of Gaeumannomyces graminis var. tritici strain R3-111a-1.</title>
        <authorList>
            <consortium name="The Broad Institute Genome Sequencing Platform"/>
            <person name="Ma L.-J."/>
            <person name="Dead R."/>
            <person name="Young S."/>
            <person name="Zeng Q."/>
            <person name="Koehrsen M."/>
            <person name="Alvarado L."/>
            <person name="Berlin A."/>
            <person name="Chapman S.B."/>
            <person name="Chen Z."/>
            <person name="Freedman E."/>
            <person name="Gellesch M."/>
            <person name="Goldberg J."/>
            <person name="Griggs A."/>
            <person name="Gujja S."/>
            <person name="Heilman E.R."/>
            <person name="Heiman D."/>
            <person name="Hepburn T."/>
            <person name="Howarth C."/>
            <person name="Jen D."/>
            <person name="Larson L."/>
            <person name="Mehta T."/>
            <person name="Neiman D."/>
            <person name="Pearson M."/>
            <person name="Roberts A."/>
            <person name="Saif S."/>
            <person name="Shea T."/>
            <person name="Shenoy N."/>
            <person name="Sisk P."/>
            <person name="Stolte C."/>
            <person name="Sykes S."/>
            <person name="Walk T."/>
            <person name="White J."/>
            <person name="Yandava C."/>
            <person name="Haas B."/>
            <person name="Nusbaum C."/>
            <person name="Birren B."/>
        </authorList>
    </citation>
    <scope>NUCLEOTIDE SEQUENCE [LARGE SCALE GENOMIC DNA]</scope>
    <source>
        <strain evidence="3">R3-111a-1</strain>
    </source>
</reference>
<dbReference type="InterPro" id="IPR050563">
    <property type="entry name" value="4-hydroxybenzoyl-CoA_TE"/>
</dbReference>
<dbReference type="PANTHER" id="PTHR31793:SF39">
    <property type="entry name" value="THIOESTERASE_THIOL ESTER DEHYDRASE-ISOMERASE"/>
    <property type="match status" value="1"/>
</dbReference>
<dbReference type="eggNOG" id="ENOG502S78C">
    <property type="taxonomic scope" value="Eukaryota"/>
</dbReference>
<evidence type="ECO:0000313" key="3">
    <source>
        <dbReference type="Proteomes" id="UP000006039"/>
    </source>
</evidence>
<reference evidence="1" key="3">
    <citation type="submission" date="2010-09" db="EMBL/GenBank/DDBJ databases">
        <title>Annotation of Gaeumannomyces graminis var. tritici R3-111a-1.</title>
        <authorList>
            <consortium name="The Broad Institute Genome Sequencing Platform"/>
            <person name="Ma L.-J."/>
            <person name="Dead R."/>
            <person name="Young S.K."/>
            <person name="Zeng Q."/>
            <person name="Gargeya S."/>
            <person name="Fitzgerald M."/>
            <person name="Haas B."/>
            <person name="Abouelleil A."/>
            <person name="Alvarado L."/>
            <person name="Arachchi H.M."/>
            <person name="Berlin A."/>
            <person name="Brown A."/>
            <person name="Chapman S.B."/>
            <person name="Chen Z."/>
            <person name="Dunbar C."/>
            <person name="Freedman E."/>
            <person name="Gearin G."/>
            <person name="Gellesch M."/>
            <person name="Goldberg J."/>
            <person name="Griggs A."/>
            <person name="Gujja S."/>
            <person name="Heiman D."/>
            <person name="Howarth C."/>
            <person name="Larson L."/>
            <person name="Lui A."/>
            <person name="MacDonald P.J.P."/>
            <person name="Mehta T."/>
            <person name="Montmayeur A."/>
            <person name="Murphy C."/>
            <person name="Neiman D."/>
            <person name="Pearson M."/>
            <person name="Priest M."/>
            <person name="Roberts A."/>
            <person name="Saif S."/>
            <person name="Shea T."/>
            <person name="Shenoy N."/>
            <person name="Sisk P."/>
            <person name="Stolte C."/>
            <person name="Sykes S."/>
            <person name="Yandava C."/>
            <person name="Wortman J."/>
            <person name="Nusbaum C."/>
            <person name="Birren B."/>
        </authorList>
    </citation>
    <scope>NUCLEOTIDE SEQUENCE</scope>
    <source>
        <strain evidence="1">R3-111a-1</strain>
    </source>
</reference>
<reference evidence="2" key="4">
    <citation type="journal article" date="2015" name="G3 (Bethesda)">
        <title>Genome sequences of three phytopathogenic species of the Magnaporthaceae family of fungi.</title>
        <authorList>
            <person name="Okagaki L.H."/>
            <person name="Nunes C.C."/>
            <person name="Sailsbery J."/>
            <person name="Clay B."/>
            <person name="Brown D."/>
            <person name="John T."/>
            <person name="Oh Y."/>
            <person name="Young N."/>
            <person name="Fitzgerald M."/>
            <person name="Haas B.J."/>
            <person name="Zeng Q."/>
            <person name="Young S."/>
            <person name="Adiconis X."/>
            <person name="Fan L."/>
            <person name="Levin J.Z."/>
            <person name="Mitchell T.K."/>
            <person name="Okubara P.A."/>
            <person name="Farman M.L."/>
            <person name="Kohn L.M."/>
            <person name="Birren B."/>
            <person name="Ma L.-J."/>
            <person name="Dean R.A."/>
        </authorList>
    </citation>
    <scope>NUCLEOTIDE SEQUENCE</scope>
    <source>
        <strain evidence="2">R3-111a-1</strain>
    </source>
</reference>
<dbReference type="Proteomes" id="UP000006039">
    <property type="component" value="Unassembled WGS sequence"/>
</dbReference>
<dbReference type="SUPFAM" id="SSF54637">
    <property type="entry name" value="Thioesterase/thiol ester dehydrase-isomerase"/>
    <property type="match status" value="1"/>
</dbReference>
<dbReference type="GO" id="GO:0047617">
    <property type="term" value="F:fatty acyl-CoA hydrolase activity"/>
    <property type="evidence" value="ECO:0007669"/>
    <property type="project" value="TreeGrafter"/>
</dbReference>
<reference evidence="1" key="2">
    <citation type="submission" date="2010-07" db="EMBL/GenBank/DDBJ databases">
        <authorList>
            <consortium name="The Broad Institute Genome Sequencing Platform"/>
            <consortium name="Broad Institute Genome Sequencing Center for Infectious Disease"/>
            <person name="Ma L.-J."/>
            <person name="Dead R."/>
            <person name="Young S."/>
            <person name="Zeng Q."/>
            <person name="Koehrsen M."/>
            <person name="Alvarado L."/>
            <person name="Berlin A."/>
            <person name="Chapman S.B."/>
            <person name="Chen Z."/>
            <person name="Freedman E."/>
            <person name="Gellesch M."/>
            <person name="Goldberg J."/>
            <person name="Griggs A."/>
            <person name="Gujja S."/>
            <person name="Heilman E.R."/>
            <person name="Heiman D."/>
            <person name="Hepburn T."/>
            <person name="Howarth C."/>
            <person name="Jen D."/>
            <person name="Larson L."/>
            <person name="Mehta T."/>
            <person name="Neiman D."/>
            <person name="Pearson M."/>
            <person name="Roberts A."/>
            <person name="Saif S."/>
            <person name="Shea T."/>
            <person name="Shenoy N."/>
            <person name="Sisk P."/>
            <person name="Stolte C."/>
            <person name="Sykes S."/>
            <person name="Walk T."/>
            <person name="White J."/>
            <person name="Yandava C."/>
            <person name="Haas B."/>
            <person name="Nusbaum C."/>
            <person name="Birren B."/>
        </authorList>
    </citation>
    <scope>NUCLEOTIDE SEQUENCE</scope>
    <source>
        <strain evidence="1">R3-111a-1</strain>
    </source>
</reference>
<dbReference type="RefSeq" id="XP_009222101.1">
    <property type="nucleotide sequence ID" value="XM_009223837.1"/>
</dbReference>
<evidence type="ECO:0008006" key="4">
    <source>
        <dbReference type="Google" id="ProtNLM"/>
    </source>
</evidence>
<keyword evidence="3" id="KW-1185">Reference proteome</keyword>
<evidence type="ECO:0000313" key="2">
    <source>
        <dbReference type="EnsemblFungi" id="EJT76101"/>
    </source>
</evidence>
<reference evidence="2" key="5">
    <citation type="submission" date="2018-04" db="UniProtKB">
        <authorList>
            <consortium name="EnsemblFungi"/>
        </authorList>
    </citation>
    <scope>IDENTIFICATION</scope>
    <source>
        <strain evidence="2">R3-111a-1</strain>
    </source>
</reference>
<dbReference type="GeneID" id="20346483"/>
<dbReference type="EMBL" id="GL385397">
    <property type="protein sequence ID" value="EJT76101.1"/>
    <property type="molecule type" value="Genomic_DNA"/>
</dbReference>
<proteinExistence type="predicted"/>
<dbReference type="AlphaFoldDB" id="J3NXL9"/>
<dbReference type="InterPro" id="IPR029069">
    <property type="entry name" value="HotDog_dom_sf"/>
</dbReference>
<dbReference type="HOGENOM" id="CLU_065192_0_0_1"/>
<sequence length="329" mass="36754">MPDADDQPSLDLQHQTLNTRCQLTSISHITYLIQMPPRLRPSSPLWRTAQRLQLPPVWGRVRYFSASKDAAATVAAAASEPPSPRWLSELQARIGRCVMFGCSRDQVSRAAVVVRALAAEWRDLTAGNLGFLTGEGRGLQDHKILWGVMDAFQHVNNVTYLKYAEGSRVNWVTNFARNIDPANADQWRELMTPRAIGLIMKSITVDFKLPVTYPDTISVYTRLREPIGDSDSSSIKLECLVLSHRHRRAAAALREEMVTYDYRAAARAPVPGFARDVLADTWALQRWEQDRARARIAELGRLVDALEGETWNRADAAEDMGSAAKGSGK</sequence>
<dbReference type="VEuPathDB" id="FungiDB:GGTG_06025"/>
<organism evidence="1">
    <name type="scientific">Gaeumannomyces tritici (strain R3-111a-1)</name>
    <name type="common">Wheat and barley take-all root rot fungus</name>
    <name type="synonym">Gaeumannomyces graminis var. tritici</name>
    <dbReference type="NCBI Taxonomy" id="644352"/>
    <lineage>
        <taxon>Eukaryota</taxon>
        <taxon>Fungi</taxon>
        <taxon>Dikarya</taxon>
        <taxon>Ascomycota</taxon>
        <taxon>Pezizomycotina</taxon>
        <taxon>Sordariomycetes</taxon>
        <taxon>Sordariomycetidae</taxon>
        <taxon>Magnaporthales</taxon>
        <taxon>Magnaporthaceae</taxon>
        <taxon>Gaeumannomyces</taxon>
    </lineage>
</organism>
<gene>
    <name evidence="2" type="primary">20346483</name>
    <name evidence="1" type="ORF">GGTG_06025</name>
</gene>
<evidence type="ECO:0000313" key="1">
    <source>
        <dbReference type="EMBL" id="EJT76101.1"/>
    </source>
</evidence>
<protein>
    <recommendedName>
        <fullName evidence="4">Thioesterase</fullName>
    </recommendedName>
</protein>
<dbReference type="EnsemblFungi" id="EJT76101">
    <property type="protein sequence ID" value="EJT76101"/>
    <property type="gene ID" value="GGTG_06025"/>
</dbReference>
<dbReference type="Gene3D" id="3.10.129.10">
    <property type="entry name" value="Hotdog Thioesterase"/>
    <property type="match status" value="1"/>
</dbReference>
<dbReference type="OrthoDB" id="5538558at2759"/>
<dbReference type="PANTHER" id="PTHR31793">
    <property type="entry name" value="4-HYDROXYBENZOYL-COA THIOESTERASE FAMILY MEMBER"/>
    <property type="match status" value="1"/>
</dbReference>
<dbReference type="CDD" id="cd00586">
    <property type="entry name" value="4HBT"/>
    <property type="match status" value="1"/>
</dbReference>
<accession>J3NXL9</accession>
<name>J3NXL9_GAET3</name>